<keyword evidence="4" id="KW-1185">Reference proteome</keyword>
<keyword evidence="1" id="KW-0732">Signal</keyword>
<accession>A0A4Y3KHC1</accession>
<dbReference type="SUPFAM" id="SSF47090">
    <property type="entry name" value="PGBD-like"/>
    <property type="match status" value="1"/>
</dbReference>
<name>A0A4Y3KHC1_9CELL</name>
<evidence type="ECO:0000313" key="3">
    <source>
        <dbReference type="EMBL" id="GEA83789.1"/>
    </source>
</evidence>
<dbReference type="InterPro" id="IPR002477">
    <property type="entry name" value="Peptidoglycan-bd-like"/>
</dbReference>
<sequence length="174" mass="17778">MKLAGRLALTVAVAALTVGLGGVPATATPGGSGYVDGDGGAATNDWAGEGVVNQSTSARSAAAGLWQAFLFSQGYLGSWDDVDCSFGPNTASATRRFQADRGLTVDGSAGPQSFGAADNALRLAPDGAYDQVLAGTGSRTVSYLRVTNNIYAFQYQATKGAWLYASYANRSSLC</sequence>
<feature type="chain" id="PRO_5021300101" description="Peptidoglycan binding-like domain-containing protein" evidence="1">
    <location>
        <begin position="28"/>
        <end position="174"/>
    </location>
</feature>
<evidence type="ECO:0000256" key="1">
    <source>
        <dbReference type="SAM" id="SignalP"/>
    </source>
</evidence>
<proteinExistence type="predicted"/>
<evidence type="ECO:0000313" key="4">
    <source>
        <dbReference type="Proteomes" id="UP000320461"/>
    </source>
</evidence>
<dbReference type="InterPro" id="IPR036366">
    <property type="entry name" value="PGBDSf"/>
</dbReference>
<dbReference type="Proteomes" id="UP000320461">
    <property type="component" value="Unassembled WGS sequence"/>
</dbReference>
<dbReference type="Pfam" id="PF01471">
    <property type="entry name" value="PG_binding_1"/>
    <property type="match status" value="1"/>
</dbReference>
<gene>
    <name evidence="3" type="ORF">CGE01nite_10400</name>
</gene>
<dbReference type="EMBL" id="BJLQ01000007">
    <property type="protein sequence ID" value="GEA83789.1"/>
    <property type="molecule type" value="Genomic_DNA"/>
</dbReference>
<protein>
    <recommendedName>
        <fullName evidence="2">Peptidoglycan binding-like domain-containing protein</fullName>
    </recommendedName>
</protein>
<feature type="domain" description="Peptidoglycan binding-like" evidence="2">
    <location>
        <begin position="67"/>
        <end position="112"/>
    </location>
</feature>
<evidence type="ECO:0000259" key="2">
    <source>
        <dbReference type="Pfam" id="PF01471"/>
    </source>
</evidence>
<organism evidence="3 4">
    <name type="scientific">Cellulomonas gelida</name>
    <dbReference type="NCBI Taxonomy" id="1712"/>
    <lineage>
        <taxon>Bacteria</taxon>
        <taxon>Bacillati</taxon>
        <taxon>Actinomycetota</taxon>
        <taxon>Actinomycetes</taxon>
        <taxon>Micrococcales</taxon>
        <taxon>Cellulomonadaceae</taxon>
        <taxon>Cellulomonas</taxon>
    </lineage>
</organism>
<dbReference type="RefSeq" id="WP_053071769.1">
    <property type="nucleotide sequence ID" value="NZ_BJLQ01000007.1"/>
</dbReference>
<reference evidence="3 4" key="1">
    <citation type="submission" date="2019-06" db="EMBL/GenBank/DDBJ databases">
        <title>Whole genome shotgun sequence of Cellulomonas gelida NBRC 3748.</title>
        <authorList>
            <person name="Hosoyama A."/>
            <person name="Uohara A."/>
            <person name="Ohji S."/>
            <person name="Ichikawa N."/>
        </authorList>
    </citation>
    <scope>NUCLEOTIDE SEQUENCE [LARGE SCALE GENOMIC DNA]</scope>
    <source>
        <strain evidence="3 4">NBRC 3748</strain>
    </source>
</reference>
<feature type="signal peptide" evidence="1">
    <location>
        <begin position="1"/>
        <end position="27"/>
    </location>
</feature>
<dbReference type="Gene3D" id="1.10.101.10">
    <property type="entry name" value="PGBD-like superfamily/PGBD"/>
    <property type="match status" value="1"/>
</dbReference>
<dbReference type="InterPro" id="IPR036365">
    <property type="entry name" value="PGBD-like_sf"/>
</dbReference>
<comment type="caution">
    <text evidence="3">The sequence shown here is derived from an EMBL/GenBank/DDBJ whole genome shotgun (WGS) entry which is preliminary data.</text>
</comment>
<dbReference type="AlphaFoldDB" id="A0A4Y3KHC1"/>